<reference evidence="1" key="1">
    <citation type="submission" date="2021-02" db="EMBL/GenBank/DDBJ databases">
        <authorList>
            <person name="Dougan E. K."/>
            <person name="Rhodes N."/>
            <person name="Thang M."/>
            <person name="Chan C."/>
        </authorList>
    </citation>
    <scope>NUCLEOTIDE SEQUENCE</scope>
</reference>
<dbReference type="Proteomes" id="UP000649617">
    <property type="component" value="Unassembled WGS sequence"/>
</dbReference>
<proteinExistence type="predicted"/>
<keyword evidence="2" id="KW-1185">Reference proteome</keyword>
<comment type="caution">
    <text evidence="1">The sequence shown here is derived from an EMBL/GenBank/DDBJ whole genome shotgun (WGS) entry which is preliminary data.</text>
</comment>
<dbReference type="EMBL" id="CAJNIZ010009446">
    <property type="protein sequence ID" value="CAE7281711.1"/>
    <property type="molecule type" value="Genomic_DNA"/>
</dbReference>
<protein>
    <submittedName>
        <fullName evidence="1">ELI5 protein</fullName>
    </submittedName>
</protein>
<evidence type="ECO:0000313" key="2">
    <source>
        <dbReference type="Proteomes" id="UP000649617"/>
    </source>
</evidence>
<dbReference type="AlphaFoldDB" id="A0A812N9Q2"/>
<gene>
    <name evidence="1" type="primary">ELI5</name>
    <name evidence="1" type="ORF">SPIL2461_LOCUS6315</name>
</gene>
<name>A0A812N9Q2_SYMPI</name>
<accession>A0A812N9Q2</accession>
<evidence type="ECO:0000313" key="1">
    <source>
        <dbReference type="EMBL" id="CAE7281711.1"/>
    </source>
</evidence>
<feature type="non-terminal residue" evidence="1">
    <location>
        <position position="100"/>
    </location>
</feature>
<organism evidence="1 2">
    <name type="scientific">Symbiodinium pilosum</name>
    <name type="common">Dinoflagellate</name>
    <dbReference type="NCBI Taxonomy" id="2952"/>
    <lineage>
        <taxon>Eukaryota</taxon>
        <taxon>Sar</taxon>
        <taxon>Alveolata</taxon>
        <taxon>Dinophyceae</taxon>
        <taxon>Suessiales</taxon>
        <taxon>Symbiodiniaceae</taxon>
        <taxon>Symbiodinium</taxon>
    </lineage>
</organism>
<sequence length="100" mass="10949">CKSCSGCHRGDDGRMVAGTAGFTPYSWCWIYIRCAGSHLYCDDHGEEHSPEEGGLGCCPEGALQRPARACCGKRSNSFCYQARVVDDWHGRGECQKAADR</sequence>